<reference evidence="3 4" key="1">
    <citation type="journal article" date="2017" name="Mycologia">
        <title>Bifiguratus adelaidae, gen. et sp. nov., a new member of Mucoromycotina in endophytic and soil-dwelling habitats.</title>
        <authorList>
            <person name="Torres-Cruz T.J."/>
            <person name="Billingsley Tobias T.L."/>
            <person name="Almatruk M."/>
            <person name="Hesse C."/>
            <person name="Kuske C.R."/>
            <person name="Desiro A."/>
            <person name="Benucci G.M."/>
            <person name="Bonito G."/>
            <person name="Stajich J.E."/>
            <person name="Dunlap C."/>
            <person name="Arnold A.E."/>
            <person name="Porras-Alfaro A."/>
        </authorList>
    </citation>
    <scope>NUCLEOTIDE SEQUENCE [LARGE SCALE GENOMIC DNA]</scope>
    <source>
        <strain evidence="3 4">AZ0501</strain>
    </source>
</reference>
<dbReference type="Pfam" id="PF25889">
    <property type="entry name" value="WHD_Fungal_DR"/>
    <property type="match status" value="1"/>
</dbReference>
<dbReference type="InterPro" id="IPR000591">
    <property type="entry name" value="DEP_dom"/>
</dbReference>
<feature type="region of interest" description="Disordered" evidence="1">
    <location>
        <begin position="434"/>
        <end position="541"/>
    </location>
</feature>
<evidence type="ECO:0000256" key="1">
    <source>
        <dbReference type="SAM" id="MobiDB-lite"/>
    </source>
</evidence>
<name>A0A261Y4X2_9FUNG</name>
<protein>
    <recommendedName>
        <fullName evidence="2">DEP domain-containing protein</fullName>
    </recommendedName>
</protein>
<sequence>MAPQDQSVPSSRPLHARTERADGATLTGQLKLAKTGVPAFRDMCVLFSALVIVLPLTTHRHLIKHYNQTFTYRDALSKLRNLSYSKVTRQQDPTGSSRMIATTSTTTFKMTEETALELCQLFLEARFWESATDSGRSHFKDKGLWMLTPKGIWVLERGLEEAGNGPHKALQALKDAYGQPYAHQIFELDREEGTDLIRFSGEMLEDLFRWFCGRCPNEESIALFPFSKFKDDDRTSSPRSCDPFLRHSGEESVRTSSITSPGPSQGFPRADSSCSSTSSSLGDSSTKDLLLSSLSPKSVPTSATSPGNPISGPAGSRLFGTSPTVYPPGIVLREREYFYEVYHQSFTGASALHYMVMYTSALTPREAELCLIYFVRTGWIKQCAETTAYEFSVDPDGGFGVAFRPTKSAWYQITSHGRLVAGWTGLRGRSESTVSAATIRSGKGDGEGTLNGTNKCSSPSKTTISDTPVTHHRSTSTSEKYDTIRKPPRSESLRSDASSDRDGVSIIADGHDITPPDMRTWSRTTSSSSVHGQTSPMASPPLSIQSVQDLHISDSLESARRAFVTNAGLSPRPVDRVTSKGEKIRRSTSQRRPSRGSAGPDVTTSTIPSLPNGDSELTSLNSDPVQRTLRLSKASSTRPQPRSVDKDDTMQILLDPFESPLSQLRVILAYPQLQQRFEGLCYTPINKNKLAFTRAYGQVRTQWNEQVKSATAKSSERKVTVPLQDQIPLFLQCFDMYDVFFRPNAPQLIPIDARTGSDLAACVDALAEWKAHLEALEAANEIPGAPPVPLTLFLKSFSWVHEQVMRSLANEVVPSFLSAQGWKQDE</sequence>
<dbReference type="OrthoDB" id="196547at2759"/>
<dbReference type="InterPro" id="IPR036390">
    <property type="entry name" value="WH_DNA-bd_sf"/>
</dbReference>
<feature type="compositionally biased region" description="Low complexity" evidence="1">
    <location>
        <begin position="519"/>
        <end position="529"/>
    </location>
</feature>
<feature type="compositionally biased region" description="Polar residues" evidence="1">
    <location>
        <begin position="254"/>
        <end position="263"/>
    </location>
</feature>
<comment type="caution">
    <text evidence="3">The sequence shown here is derived from an EMBL/GenBank/DDBJ whole genome shotgun (WGS) entry which is preliminary data.</text>
</comment>
<dbReference type="AlphaFoldDB" id="A0A261Y4X2"/>
<evidence type="ECO:0000313" key="3">
    <source>
        <dbReference type="EMBL" id="OZJ05666.1"/>
    </source>
</evidence>
<dbReference type="GO" id="GO:0035556">
    <property type="term" value="P:intracellular signal transduction"/>
    <property type="evidence" value="ECO:0007669"/>
    <property type="project" value="InterPro"/>
</dbReference>
<evidence type="ECO:0000259" key="2">
    <source>
        <dbReference type="SMART" id="SM00049"/>
    </source>
</evidence>
<dbReference type="InterPro" id="IPR036388">
    <property type="entry name" value="WH-like_DNA-bd_sf"/>
</dbReference>
<dbReference type="InterPro" id="IPR058855">
    <property type="entry name" value="RGS1/SST2-like_Fungal-DR"/>
</dbReference>
<feature type="compositionally biased region" description="Polar residues" evidence="1">
    <location>
        <begin position="1"/>
        <end position="10"/>
    </location>
</feature>
<dbReference type="SMART" id="SM00049">
    <property type="entry name" value="DEP"/>
    <property type="match status" value="1"/>
</dbReference>
<proteinExistence type="predicted"/>
<keyword evidence="4" id="KW-1185">Reference proteome</keyword>
<feature type="region of interest" description="Disordered" evidence="1">
    <location>
        <begin position="230"/>
        <end position="318"/>
    </location>
</feature>
<dbReference type="SUPFAM" id="SSF46785">
    <property type="entry name" value="Winged helix' DNA-binding domain"/>
    <property type="match status" value="1"/>
</dbReference>
<gene>
    <name evidence="3" type="ORF">BZG36_01406</name>
</gene>
<organism evidence="3 4">
    <name type="scientific">Bifiguratus adelaidae</name>
    <dbReference type="NCBI Taxonomy" id="1938954"/>
    <lineage>
        <taxon>Eukaryota</taxon>
        <taxon>Fungi</taxon>
        <taxon>Fungi incertae sedis</taxon>
        <taxon>Mucoromycota</taxon>
        <taxon>Mucoromycotina</taxon>
        <taxon>Endogonomycetes</taxon>
        <taxon>Endogonales</taxon>
        <taxon>Endogonales incertae sedis</taxon>
        <taxon>Bifiguratus</taxon>
    </lineage>
</organism>
<feature type="compositionally biased region" description="Basic and acidic residues" evidence="1">
    <location>
        <begin position="244"/>
        <end position="253"/>
    </location>
</feature>
<feature type="region of interest" description="Disordered" evidence="1">
    <location>
        <begin position="1"/>
        <end position="21"/>
    </location>
</feature>
<feature type="compositionally biased region" description="Basic and acidic residues" evidence="1">
    <location>
        <begin position="479"/>
        <end position="514"/>
    </location>
</feature>
<dbReference type="EMBL" id="MVBO01000011">
    <property type="protein sequence ID" value="OZJ05666.1"/>
    <property type="molecule type" value="Genomic_DNA"/>
</dbReference>
<feature type="domain" description="DEP" evidence="2">
    <location>
        <begin position="50"/>
        <end position="149"/>
    </location>
</feature>
<feature type="compositionally biased region" description="Basic and acidic residues" evidence="1">
    <location>
        <begin position="573"/>
        <end position="585"/>
    </location>
</feature>
<feature type="compositionally biased region" description="Polar residues" evidence="1">
    <location>
        <begin position="615"/>
        <end position="624"/>
    </location>
</feature>
<feature type="compositionally biased region" description="Low complexity" evidence="1">
    <location>
        <begin position="271"/>
        <end position="302"/>
    </location>
</feature>
<feature type="compositionally biased region" description="Polar residues" evidence="1">
    <location>
        <begin position="530"/>
        <end position="541"/>
    </location>
</feature>
<feature type="compositionally biased region" description="Polar residues" evidence="1">
    <location>
        <begin position="450"/>
        <end position="468"/>
    </location>
</feature>
<feature type="region of interest" description="Disordered" evidence="1">
    <location>
        <begin position="567"/>
        <end position="624"/>
    </location>
</feature>
<accession>A0A261Y4X2</accession>
<dbReference type="Gene3D" id="1.10.10.10">
    <property type="entry name" value="Winged helix-like DNA-binding domain superfamily/Winged helix DNA-binding domain"/>
    <property type="match status" value="2"/>
</dbReference>
<dbReference type="Proteomes" id="UP000242875">
    <property type="component" value="Unassembled WGS sequence"/>
</dbReference>
<evidence type="ECO:0000313" key="4">
    <source>
        <dbReference type="Proteomes" id="UP000242875"/>
    </source>
</evidence>